<feature type="compositionally biased region" description="Polar residues" evidence="1">
    <location>
        <begin position="1"/>
        <end position="23"/>
    </location>
</feature>
<feature type="compositionally biased region" description="Basic and acidic residues" evidence="1">
    <location>
        <begin position="296"/>
        <end position="308"/>
    </location>
</feature>
<dbReference type="EMBL" id="HBFQ01003754">
    <property type="protein sequence ID" value="CAD8828262.1"/>
    <property type="molecule type" value="Transcribed_RNA"/>
</dbReference>
<name>A0A7S0ZPH6_NOCSC</name>
<evidence type="ECO:0000256" key="1">
    <source>
        <dbReference type="SAM" id="MobiDB-lite"/>
    </source>
</evidence>
<feature type="compositionally biased region" description="Basic and acidic residues" evidence="1">
    <location>
        <begin position="32"/>
        <end position="41"/>
    </location>
</feature>
<sequence>MVSSRASSCTSLGEASVSSSVGSKNCGRRPGHVRESSAPERSRRRGCLAKDFESRFSSLAKENLPASIDRRQRKPRTITFTDPRNPFDRHLAKATVRLEEWRKDIERAGSRTQKPGDNLGDRTMELLRADGIEHRCVPHRFSLRPNHRGSEDDKSLLAPLQRGSVLDNYLNDMKKCTSAVRRVATASREGEIEKMAGGCSLAFHESSANAVPERRCGRGMVRSASCEPGSTKEAEWENAHGFPRHGKVMGAWTRSSSHDMLHHVNDEKPARTPRTPRVARGDMRFEEIVQHMSNHFSERRTASADARTRSQAGTGMSCVLDAQA</sequence>
<reference evidence="2" key="1">
    <citation type="submission" date="2021-01" db="EMBL/GenBank/DDBJ databases">
        <authorList>
            <person name="Corre E."/>
            <person name="Pelletier E."/>
            <person name="Niang G."/>
            <person name="Scheremetjew M."/>
            <person name="Finn R."/>
            <person name="Kale V."/>
            <person name="Holt S."/>
            <person name="Cochrane G."/>
            <person name="Meng A."/>
            <person name="Brown T."/>
            <person name="Cohen L."/>
        </authorList>
    </citation>
    <scope>NUCLEOTIDE SEQUENCE</scope>
</reference>
<dbReference type="AlphaFoldDB" id="A0A7S0ZPH6"/>
<evidence type="ECO:0000313" key="2">
    <source>
        <dbReference type="EMBL" id="CAD8828262.1"/>
    </source>
</evidence>
<accession>A0A7S0ZPH6</accession>
<proteinExistence type="predicted"/>
<feature type="region of interest" description="Disordered" evidence="1">
    <location>
        <begin position="296"/>
        <end position="324"/>
    </location>
</feature>
<feature type="region of interest" description="Disordered" evidence="1">
    <location>
        <begin position="1"/>
        <end position="47"/>
    </location>
</feature>
<gene>
    <name evidence="2" type="ORF">NSCI0253_LOCUS2608</name>
</gene>
<organism evidence="2">
    <name type="scientific">Noctiluca scintillans</name>
    <name type="common">Sea sparkle</name>
    <name type="synonym">Red tide dinoflagellate</name>
    <dbReference type="NCBI Taxonomy" id="2966"/>
    <lineage>
        <taxon>Eukaryota</taxon>
        <taxon>Sar</taxon>
        <taxon>Alveolata</taxon>
        <taxon>Dinophyceae</taxon>
        <taxon>Noctilucales</taxon>
        <taxon>Noctilucaceae</taxon>
        <taxon>Noctiluca</taxon>
    </lineage>
</organism>
<protein>
    <submittedName>
        <fullName evidence="2">Uncharacterized protein</fullName>
    </submittedName>
</protein>
<feature type="region of interest" description="Disordered" evidence="1">
    <location>
        <begin position="63"/>
        <end position="86"/>
    </location>
</feature>